<feature type="non-terminal residue" evidence="2">
    <location>
        <position position="1"/>
    </location>
</feature>
<dbReference type="KEGG" id="mng:MNEG_12364"/>
<dbReference type="RefSeq" id="XP_013894620.1">
    <property type="nucleotide sequence ID" value="XM_014039166.1"/>
</dbReference>
<gene>
    <name evidence="2" type="ORF">MNEG_12364</name>
</gene>
<dbReference type="Proteomes" id="UP000054498">
    <property type="component" value="Unassembled WGS sequence"/>
</dbReference>
<feature type="non-terminal residue" evidence="2">
    <location>
        <position position="91"/>
    </location>
</feature>
<dbReference type="EMBL" id="KK103426">
    <property type="protein sequence ID" value="KIY95600.1"/>
    <property type="molecule type" value="Genomic_DNA"/>
</dbReference>
<keyword evidence="3" id="KW-1185">Reference proteome</keyword>
<feature type="compositionally biased region" description="Basic residues" evidence="1">
    <location>
        <begin position="8"/>
        <end position="27"/>
    </location>
</feature>
<feature type="compositionally biased region" description="Basic residues" evidence="1">
    <location>
        <begin position="45"/>
        <end position="57"/>
    </location>
</feature>
<name>A0A0D2ML63_9CHLO</name>
<feature type="compositionally biased region" description="Basic and acidic residues" evidence="1">
    <location>
        <begin position="28"/>
        <end position="42"/>
    </location>
</feature>
<protein>
    <submittedName>
        <fullName evidence="2">Uncharacterized protein</fullName>
    </submittedName>
</protein>
<dbReference type="AlphaFoldDB" id="A0A0D2ML63"/>
<organism evidence="2 3">
    <name type="scientific">Monoraphidium neglectum</name>
    <dbReference type="NCBI Taxonomy" id="145388"/>
    <lineage>
        <taxon>Eukaryota</taxon>
        <taxon>Viridiplantae</taxon>
        <taxon>Chlorophyta</taxon>
        <taxon>core chlorophytes</taxon>
        <taxon>Chlorophyceae</taxon>
        <taxon>CS clade</taxon>
        <taxon>Sphaeropleales</taxon>
        <taxon>Selenastraceae</taxon>
        <taxon>Monoraphidium</taxon>
    </lineage>
</organism>
<dbReference type="GeneID" id="25729719"/>
<evidence type="ECO:0000313" key="2">
    <source>
        <dbReference type="EMBL" id="KIY95600.1"/>
    </source>
</evidence>
<evidence type="ECO:0000313" key="3">
    <source>
        <dbReference type="Proteomes" id="UP000054498"/>
    </source>
</evidence>
<proteinExistence type="predicted"/>
<sequence>LRPEALRGSHRCRRGTPRPRPHGHLHHNSRDLLAPRDAEQVARRGASRRGRGRRGGRRGGGGGDAGGDPDECDARDAALVAAGGGLRGDVL</sequence>
<accession>A0A0D2ML63</accession>
<evidence type="ECO:0000256" key="1">
    <source>
        <dbReference type="SAM" id="MobiDB-lite"/>
    </source>
</evidence>
<reference evidence="2 3" key="1">
    <citation type="journal article" date="2013" name="BMC Genomics">
        <title>Reconstruction of the lipid metabolism for the microalga Monoraphidium neglectum from its genome sequence reveals characteristics suitable for biofuel production.</title>
        <authorList>
            <person name="Bogen C."/>
            <person name="Al-Dilaimi A."/>
            <person name="Albersmeier A."/>
            <person name="Wichmann J."/>
            <person name="Grundmann M."/>
            <person name="Rupp O."/>
            <person name="Lauersen K.J."/>
            <person name="Blifernez-Klassen O."/>
            <person name="Kalinowski J."/>
            <person name="Goesmann A."/>
            <person name="Mussgnug J.H."/>
            <person name="Kruse O."/>
        </authorList>
    </citation>
    <scope>NUCLEOTIDE SEQUENCE [LARGE SCALE GENOMIC DNA]</scope>
    <source>
        <strain evidence="2 3">SAG 48.87</strain>
    </source>
</reference>
<feature type="region of interest" description="Disordered" evidence="1">
    <location>
        <begin position="1"/>
        <end position="72"/>
    </location>
</feature>